<gene>
    <name evidence="1" type="ORF">FD145_1623</name>
</gene>
<organism evidence="1 2">
    <name type="scientific">Candidatus Saganbacteria bacterium</name>
    <dbReference type="NCBI Taxonomy" id="2575572"/>
    <lineage>
        <taxon>Bacteria</taxon>
        <taxon>Bacillati</taxon>
        <taxon>Saganbacteria</taxon>
    </lineage>
</organism>
<dbReference type="AlphaFoldDB" id="A0A833KZF2"/>
<dbReference type="Proteomes" id="UP000488506">
    <property type="component" value="Unassembled WGS sequence"/>
</dbReference>
<reference evidence="1 2" key="1">
    <citation type="submission" date="2019-12" db="EMBL/GenBank/DDBJ databases">
        <authorList>
            <person name="Wolfe R."/>
            <person name="Danczak R."/>
            <person name="Wilkins M."/>
        </authorList>
    </citation>
    <scope>NUCLEOTIDE SEQUENCE [LARGE SCALE GENOMIC DNA]</scope>
    <source>
        <strain evidence="1">X2_MaxBin.013</strain>
    </source>
</reference>
<sequence length="126" mass="14671">MHKCQGDYCYCLYFTQYVILDDSNKSQMWRNKMANNDDEFLKNADIQKIAEKGARIYDCLKIKYEPHENGKFLAIDVDSETEYIGKTSAEALMLAREKHPNKVFYVVKIGFDVVETMAKSFIDTCQ</sequence>
<dbReference type="EMBL" id="WPAF01000052">
    <property type="protein sequence ID" value="KAF0132557.1"/>
    <property type="molecule type" value="Genomic_DNA"/>
</dbReference>
<proteinExistence type="predicted"/>
<accession>A0A833KZF2</accession>
<name>A0A833KZF2_UNCSA</name>
<evidence type="ECO:0000313" key="1">
    <source>
        <dbReference type="EMBL" id="KAF0132557.1"/>
    </source>
</evidence>
<evidence type="ECO:0008006" key="3">
    <source>
        <dbReference type="Google" id="ProtNLM"/>
    </source>
</evidence>
<protein>
    <recommendedName>
        <fullName evidence="3">DUF5678 domain-containing protein</fullName>
    </recommendedName>
</protein>
<comment type="caution">
    <text evidence="1">The sequence shown here is derived from an EMBL/GenBank/DDBJ whole genome shotgun (WGS) entry which is preliminary data.</text>
</comment>
<evidence type="ECO:0000313" key="2">
    <source>
        <dbReference type="Proteomes" id="UP000488506"/>
    </source>
</evidence>